<feature type="transmembrane region" description="Helical" evidence="2">
    <location>
        <begin position="351"/>
        <end position="376"/>
    </location>
</feature>
<dbReference type="InterPro" id="IPR035919">
    <property type="entry name" value="EAL_sf"/>
</dbReference>
<reference evidence="7 8" key="1">
    <citation type="submission" date="2019-09" db="EMBL/GenBank/DDBJ databases">
        <title>Bacillus ochoae sp. nov., Paenibacillus whitsoniae sp. nov., Paenibacillus spiritus sp. nov. Isolated from the Mars Exploration Rover during spacecraft assembly.</title>
        <authorList>
            <person name="Seuylemezian A."/>
            <person name="Vaishampayan P."/>
        </authorList>
    </citation>
    <scope>NUCLEOTIDE SEQUENCE [LARGE SCALE GENOMIC DNA]</scope>
    <source>
        <strain evidence="7 8">MER_111</strain>
    </source>
</reference>
<dbReference type="InterPro" id="IPR001633">
    <property type="entry name" value="EAL_dom"/>
</dbReference>
<dbReference type="RefSeq" id="WP_150457510.1">
    <property type="nucleotide sequence ID" value="NZ_VYKK01000007.1"/>
</dbReference>
<organism evidence="7 8">
    <name type="scientific">Paenibacillus spiritus</name>
    <dbReference type="NCBI Taxonomy" id="2496557"/>
    <lineage>
        <taxon>Bacteria</taxon>
        <taxon>Bacillati</taxon>
        <taxon>Bacillota</taxon>
        <taxon>Bacilli</taxon>
        <taxon>Bacillales</taxon>
        <taxon>Paenibacillaceae</taxon>
        <taxon>Paenibacillus</taxon>
    </lineage>
</organism>
<dbReference type="InterPro" id="IPR007487">
    <property type="entry name" value="ABC_transpt-TYRBP-like"/>
</dbReference>
<evidence type="ECO:0000256" key="2">
    <source>
        <dbReference type="SAM" id="Phobius"/>
    </source>
</evidence>
<dbReference type="CDD" id="cd01949">
    <property type="entry name" value="GGDEF"/>
    <property type="match status" value="1"/>
</dbReference>
<dbReference type="Pfam" id="PF08447">
    <property type="entry name" value="PAS_3"/>
    <property type="match status" value="1"/>
</dbReference>
<feature type="domain" description="PAS" evidence="3">
    <location>
        <begin position="389"/>
        <end position="461"/>
    </location>
</feature>
<dbReference type="InterPro" id="IPR035965">
    <property type="entry name" value="PAS-like_dom_sf"/>
</dbReference>
<dbReference type="Gene3D" id="3.30.450.20">
    <property type="entry name" value="PAS domain"/>
    <property type="match status" value="1"/>
</dbReference>
<comment type="caution">
    <text evidence="7">The sequence shown here is derived from an EMBL/GenBank/DDBJ whole genome shotgun (WGS) entry which is preliminary data.</text>
</comment>
<evidence type="ECO:0000313" key="8">
    <source>
        <dbReference type="Proteomes" id="UP000367750"/>
    </source>
</evidence>
<dbReference type="AlphaFoldDB" id="A0A5J5GCA8"/>
<dbReference type="InterPro" id="IPR000014">
    <property type="entry name" value="PAS"/>
</dbReference>
<keyword evidence="2" id="KW-1133">Transmembrane helix</keyword>
<dbReference type="SMART" id="SM00086">
    <property type="entry name" value="PAC"/>
    <property type="match status" value="1"/>
</dbReference>
<feature type="domain" description="GGDEF" evidence="6">
    <location>
        <begin position="589"/>
        <end position="722"/>
    </location>
</feature>
<dbReference type="CDD" id="cd01948">
    <property type="entry name" value="EAL"/>
    <property type="match status" value="1"/>
</dbReference>
<dbReference type="PROSITE" id="PS50112">
    <property type="entry name" value="PAS"/>
    <property type="match status" value="1"/>
</dbReference>
<dbReference type="SUPFAM" id="SSF55073">
    <property type="entry name" value="Nucleotide cyclase"/>
    <property type="match status" value="1"/>
</dbReference>
<dbReference type="SUPFAM" id="SSF141868">
    <property type="entry name" value="EAL domain-like"/>
    <property type="match status" value="1"/>
</dbReference>
<evidence type="ECO:0000259" key="4">
    <source>
        <dbReference type="PROSITE" id="PS50113"/>
    </source>
</evidence>
<dbReference type="Pfam" id="PF00990">
    <property type="entry name" value="GGDEF"/>
    <property type="match status" value="1"/>
</dbReference>
<dbReference type="Gene3D" id="3.40.50.2300">
    <property type="match status" value="2"/>
</dbReference>
<dbReference type="InterPro" id="IPR000160">
    <property type="entry name" value="GGDEF_dom"/>
</dbReference>
<feature type="domain" description="PAC" evidence="4">
    <location>
        <begin position="465"/>
        <end position="517"/>
    </location>
</feature>
<dbReference type="InterPro" id="IPR013655">
    <property type="entry name" value="PAS_fold_3"/>
</dbReference>
<evidence type="ECO:0000259" key="5">
    <source>
        <dbReference type="PROSITE" id="PS50883"/>
    </source>
</evidence>
<keyword evidence="2" id="KW-0472">Membrane</keyword>
<dbReference type="InterPro" id="IPR000700">
    <property type="entry name" value="PAS-assoc_C"/>
</dbReference>
<dbReference type="Proteomes" id="UP000367750">
    <property type="component" value="Unassembled WGS sequence"/>
</dbReference>
<protein>
    <submittedName>
        <fullName evidence="7">EAL domain-containing protein</fullName>
    </submittedName>
</protein>
<dbReference type="PANTHER" id="PTHR44757">
    <property type="entry name" value="DIGUANYLATE CYCLASE DGCP"/>
    <property type="match status" value="1"/>
</dbReference>
<dbReference type="InterPro" id="IPR029787">
    <property type="entry name" value="Nucleotide_cyclase"/>
</dbReference>
<gene>
    <name evidence="7" type="ORF">F4V43_06935</name>
</gene>
<dbReference type="PROSITE" id="PS50883">
    <property type="entry name" value="EAL"/>
    <property type="match status" value="1"/>
</dbReference>
<evidence type="ECO:0000256" key="1">
    <source>
        <dbReference type="SAM" id="Coils"/>
    </source>
</evidence>
<dbReference type="Gene3D" id="3.30.70.270">
    <property type="match status" value="1"/>
</dbReference>
<evidence type="ECO:0000259" key="6">
    <source>
        <dbReference type="PROSITE" id="PS50887"/>
    </source>
</evidence>
<feature type="coiled-coil region" evidence="1">
    <location>
        <begin position="512"/>
        <end position="546"/>
    </location>
</feature>
<dbReference type="InterPro" id="IPR001610">
    <property type="entry name" value="PAC"/>
</dbReference>
<dbReference type="PROSITE" id="PS50887">
    <property type="entry name" value="GGDEF"/>
    <property type="match status" value="1"/>
</dbReference>
<dbReference type="InterPro" id="IPR043128">
    <property type="entry name" value="Rev_trsase/Diguanyl_cyclase"/>
</dbReference>
<feature type="domain" description="EAL" evidence="5">
    <location>
        <begin position="731"/>
        <end position="986"/>
    </location>
</feature>
<keyword evidence="8" id="KW-1185">Reference proteome</keyword>
<dbReference type="NCBIfam" id="TIGR00254">
    <property type="entry name" value="GGDEF"/>
    <property type="match status" value="1"/>
</dbReference>
<dbReference type="SUPFAM" id="SSF55785">
    <property type="entry name" value="PYP-like sensor domain (PAS domain)"/>
    <property type="match status" value="1"/>
</dbReference>
<evidence type="ECO:0000259" key="3">
    <source>
        <dbReference type="PROSITE" id="PS50112"/>
    </source>
</evidence>
<dbReference type="InterPro" id="IPR052155">
    <property type="entry name" value="Biofilm_reg_signaling"/>
</dbReference>
<dbReference type="OrthoDB" id="9759607at2"/>
<sequence>MKVTRFAKSGICLFLLLIVLGAGIVPAVGAEAPAPSRERNVLILHSYHKGFEWTDEQSQGIEERLKAAAQPPALYEEYMDWKRYPSQDTLDRFRQTILQKYAKVPLSAVITTDDKALDFAIQYRTELFQDAPIIFSGINEIRADQIKQGQERITGVQEEIEPAETVELALKINPNLKNVYLLFDNSESGQSTGALARQRLEQLPAHLNIHAMNQLSAEEIRRTVAGLGEDSIVLMTTYYSDSTGRILEFGRFSAELAAASSVPVYHLYDFGLGHGAFGGSLLSGRMQGQKAAEIALRVIQGEDPDSIPVYKGSTARRVFDYKQMERFHISASDLPKGSEIINKPFSFYEEYQALVISLLAIFTLLLALIVLLLVYVRSIRAMRRKLEKSNERFSLATYGADAVIWELDMSAMNYYFSDRWYELLGYSKGELDEGRGGWRSIVHPEDAEQEDKQRREHLSGRTAYYYSEYRMRAKSGEYKWFQARGKLLRDDRGGFVRFAGSMVDITDRKGMESELQMSYQELESTYEELAALQDELLEQYNKVVENQTLLQASEEQYRELAYRDALSGLPNRLSLYEELAGMIEKAPGQPFTLYFMDIDNFKYINDSMGHSFGDELLHGVGERLEGLGWTGCRNYRLSGDEFVVVQERVGNLEEISAYAQELAAAFRAPFRLGESSAHLSVSIGIAQYPRNGERTDTLIMNADIAMYRAKETGKGKYVVYEEDMQREFDERVVIEKHLRNAIEGQELSLHYQPIQQLGAEGEVWGFEALLRWNSPALGFVSPLTFIRIAEDSRLIIPIGQWVLRRACDFMAGMVKKGLTDGRISVNLSVSQLLQEDFTENVLQTLEQSGLSPRHLELEITESIFMGSFDLIRSKLEYLRRTGIGIALDDFGTGYSSLSYLVQLPITTLKIDKSFIDGIPAEERTASLTSSIIAIGHDMGLSVTAEGVESEVQRRVLEETGCDKIQGYYLSRPLPESQVQAWLESFQNSKIDA</sequence>
<dbReference type="Pfam" id="PF00563">
    <property type="entry name" value="EAL"/>
    <property type="match status" value="1"/>
</dbReference>
<dbReference type="PANTHER" id="PTHR44757:SF2">
    <property type="entry name" value="BIOFILM ARCHITECTURE MAINTENANCE PROTEIN MBAA"/>
    <property type="match status" value="1"/>
</dbReference>
<dbReference type="Pfam" id="PF04392">
    <property type="entry name" value="ABC_sub_bind"/>
    <property type="match status" value="1"/>
</dbReference>
<proteinExistence type="predicted"/>
<dbReference type="SMART" id="SM00052">
    <property type="entry name" value="EAL"/>
    <property type="match status" value="1"/>
</dbReference>
<keyword evidence="1" id="KW-0175">Coiled coil</keyword>
<dbReference type="SMART" id="SM00267">
    <property type="entry name" value="GGDEF"/>
    <property type="match status" value="1"/>
</dbReference>
<dbReference type="CDD" id="cd00130">
    <property type="entry name" value="PAS"/>
    <property type="match status" value="1"/>
</dbReference>
<dbReference type="EMBL" id="VYKK01000007">
    <property type="protein sequence ID" value="KAA9005809.1"/>
    <property type="molecule type" value="Genomic_DNA"/>
</dbReference>
<accession>A0A5J5GCA8</accession>
<evidence type="ECO:0000313" key="7">
    <source>
        <dbReference type="EMBL" id="KAA9005809.1"/>
    </source>
</evidence>
<dbReference type="Gene3D" id="3.20.20.450">
    <property type="entry name" value="EAL domain"/>
    <property type="match status" value="1"/>
</dbReference>
<dbReference type="PROSITE" id="PS50113">
    <property type="entry name" value="PAC"/>
    <property type="match status" value="1"/>
</dbReference>
<keyword evidence="2" id="KW-0812">Transmembrane</keyword>
<dbReference type="NCBIfam" id="TIGR00229">
    <property type="entry name" value="sensory_box"/>
    <property type="match status" value="1"/>
</dbReference>
<name>A0A5J5GCA8_9BACL</name>